<reference evidence="1 2" key="1">
    <citation type="journal article" date="2022" name="New Phytol.">
        <title>Ecological generalism drives hyperdiversity of secondary metabolite gene clusters in xylarialean endophytes.</title>
        <authorList>
            <person name="Franco M.E.E."/>
            <person name="Wisecaver J.H."/>
            <person name="Arnold A.E."/>
            <person name="Ju Y.M."/>
            <person name="Slot J.C."/>
            <person name="Ahrendt S."/>
            <person name="Moore L.P."/>
            <person name="Eastman K.E."/>
            <person name="Scott K."/>
            <person name="Konkel Z."/>
            <person name="Mondo S.J."/>
            <person name="Kuo A."/>
            <person name="Hayes R.D."/>
            <person name="Haridas S."/>
            <person name="Andreopoulos B."/>
            <person name="Riley R."/>
            <person name="LaButti K."/>
            <person name="Pangilinan J."/>
            <person name="Lipzen A."/>
            <person name="Amirebrahimi M."/>
            <person name="Yan J."/>
            <person name="Adam C."/>
            <person name="Keymanesh K."/>
            <person name="Ng V."/>
            <person name="Louie K."/>
            <person name="Northen T."/>
            <person name="Drula E."/>
            <person name="Henrissat B."/>
            <person name="Hsieh H.M."/>
            <person name="Youens-Clark K."/>
            <person name="Lutzoni F."/>
            <person name="Miadlikowska J."/>
            <person name="Eastwood D.C."/>
            <person name="Hamelin R.C."/>
            <person name="Grigoriev I.V."/>
            <person name="U'Ren J.M."/>
        </authorList>
    </citation>
    <scope>NUCLEOTIDE SEQUENCE [LARGE SCALE GENOMIC DNA]</scope>
    <source>
        <strain evidence="1 2">ER1909</strain>
    </source>
</reference>
<gene>
    <name evidence="1" type="ORF">F4821DRAFT_246284</name>
</gene>
<dbReference type="Proteomes" id="UP001497680">
    <property type="component" value="Unassembled WGS sequence"/>
</dbReference>
<dbReference type="EMBL" id="MU394364">
    <property type="protein sequence ID" value="KAI6082738.1"/>
    <property type="molecule type" value="Genomic_DNA"/>
</dbReference>
<organism evidence="1 2">
    <name type="scientific">Hypoxylon rubiginosum</name>
    <dbReference type="NCBI Taxonomy" id="110542"/>
    <lineage>
        <taxon>Eukaryota</taxon>
        <taxon>Fungi</taxon>
        <taxon>Dikarya</taxon>
        <taxon>Ascomycota</taxon>
        <taxon>Pezizomycotina</taxon>
        <taxon>Sordariomycetes</taxon>
        <taxon>Xylariomycetidae</taxon>
        <taxon>Xylariales</taxon>
        <taxon>Hypoxylaceae</taxon>
        <taxon>Hypoxylon</taxon>
    </lineage>
</organism>
<proteinExistence type="predicted"/>
<name>A0ACC0CQH8_9PEZI</name>
<accession>A0ACC0CQH8</accession>
<keyword evidence="2" id="KW-1185">Reference proteome</keyword>
<evidence type="ECO:0000313" key="2">
    <source>
        <dbReference type="Proteomes" id="UP001497680"/>
    </source>
</evidence>
<evidence type="ECO:0000313" key="1">
    <source>
        <dbReference type="EMBL" id="KAI6082738.1"/>
    </source>
</evidence>
<sequence length="501" mass="52810">MSVFPQALLRAFEAIPNVPAFEYGPRVVTRGDVLKLISVYVGALRATDASLGPGCGIAIYTGVTPEAFAVQIAAHVLGLRVIGLKPGMAADLSNIIADARLLVVDKATSPDIDSSLPVALKIVQLEDLQGSPVAITSQGRLQDVALVLYTSGTTGGPKGVECTYQALTGSWAWQRSVWDQRTEEMAAKYQRFMLFGTLASTVMFEHLGLCLTGGGTAVIPNQPAALLQFPCVLADLRISAVLFTVPRLYHVLEVLRAEVNINLSYIQSIVISGSPLPPQKLRAAIKLFGDSVHNGYGMSETGLVCLLSAADVAAHPKAVEAVGRAWTGVELQVRDGDGSPVPVGTVGHVWVKSLGSFSGYTNEDSSIVLDAGGWVWTRDLGALDEDGLLYLTGRARDIVIINANVYYAGVIENALASHPDVDAAFVVSVPSSKTGEAAAAFVTAVNGQIPDLDALRVLVKERIGPAAVPVSITVIDSVPIAPSGKPDKQALLNMPLDKNRS</sequence>
<comment type="caution">
    <text evidence="1">The sequence shown here is derived from an EMBL/GenBank/DDBJ whole genome shotgun (WGS) entry which is preliminary data.</text>
</comment>
<protein>
    <submittedName>
        <fullName evidence="1">Acetyl-CoA synthetase-like protein</fullName>
    </submittedName>
</protein>